<dbReference type="EMBL" id="OZ034817">
    <property type="protein sequence ID" value="CAL1381784.1"/>
    <property type="molecule type" value="Genomic_DNA"/>
</dbReference>
<evidence type="ECO:0000313" key="2">
    <source>
        <dbReference type="Proteomes" id="UP001497516"/>
    </source>
</evidence>
<dbReference type="Proteomes" id="UP001497516">
    <property type="component" value="Chromosome 4"/>
</dbReference>
<keyword evidence="2" id="KW-1185">Reference proteome</keyword>
<organism evidence="1 2">
    <name type="scientific">Linum trigynum</name>
    <dbReference type="NCBI Taxonomy" id="586398"/>
    <lineage>
        <taxon>Eukaryota</taxon>
        <taxon>Viridiplantae</taxon>
        <taxon>Streptophyta</taxon>
        <taxon>Embryophyta</taxon>
        <taxon>Tracheophyta</taxon>
        <taxon>Spermatophyta</taxon>
        <taxon>Magnoliopsida</taxon>
        <taxon>eudicotyledons</taxon>
        <taxon>Gunneridae</taxon>
        <taxon>Pentapetalae</taxon>
        <taxon>rosids</taxon>
        <taxon>fabids</taxon>
        <taxon>Malpighiales</taxon>
        <taxon>Linaceae</taxon>
        <taxon>Linum</taxon>
    </lineage>
</organism>
<dbReference type="AlphaFoldDB" id="A0AAV2E7D7"/>
<evidence type="ECO:0000313" key="1">
    <source>
        <dbReference type="EMBL" id="CAL1381784.1"/>
    </source>
</evidence>
<proteinExistence type="predicted"/>
<name>A0AAV2E7D7_9ROSI</name>
<gene>
    <name evidence="1" type="ORF">LTRI10_LOCUS23140</name>
</gene>
<protein>
    <submittedName>
        <fullName evidence="1">Uncharacterized protein</fullName>
    </submittedName>
</protein>
<reference evidence="1 2" key="1">
    <citation type="submission" date="2024-04" db="EMBL/GenBank/DDBJ databases">
        <authorList>
            <person name="Fracassetti M."/>
        </authorList>
    </citation>
    <scope>NUCLEOTIDE SEQUENCE [LARGE SCALE GENOMIC DNA]</scope>
</reference>
<sequence>MGLHQAAEFVAAAIEEKSVPLWAGRVAPVARTGPGGAGTAVSGSDNCLKEPESLLAWGCYYHPRRISDDVATPHCRCCSRGLCA</sequence>
<accession>A0AAV2E7D7</accession>